<accession>A0ACC2I5C9</accession>
<comment type="caution">
    <text evidence="1">The sequence shown here is derived from an EMBL/GenBank/DDBJ whole genome shotgun (WGS) entry which is preliminary data.</text>
</comment>
<organism evidence="1 2">
    <name type="scientific">Nemania bipapillata</name>
    <dbReference type="NCBI Taxonomy" id="110536"/>
    <lineage>
        <taxon>Eukaryota</taxon>
        <taxon>Fungi</taxon>
        <taxon>Dikarya</taxon>
        <taxon>Ascomycota</taxon>
        <taxon>Pezizomycotina</taxon>
        <taxon>Sordariomycetes</taxon>
        <taxon>Xylariomycetidae</taxon>
        <taxon>Xylariales</taxon>
        <taxon>Xylariaceae</taxon>
        <taxon>Nemania</taxon>
    </lineage>
</organism>
<dbReference type="Proteomes" id="UP001153334">
    <property type="component" value="Unassembled WGS sequence"/>
</dbReference>
<sequence>MADVEAAIAAAMSAAAPSAPPMSPVIKSEPFHGDAMVVDCETPFPTQPPLKRSRSPDDTSCVNGDAYRDEKRMKIEPAADDDLDEIARMVQAVQASVMKEFLSVPDAGIQHKAEPKPELVREREREPEPEVVAPLPEPHIEPSDEIFETTEHEQASIELALEAALDQQRSLSGDVEPRPDTLWNNPRDYTRRKHIIPALGALAVDILIALSEQTLEDTVATLASDPDSDITREYGVLRRTFDLQRKQLFHPQEAPRFLDASKLGIKDQTREVIRISNLASTCASIFGTNDITLEEVNNHFLRIFVPEGRGLSHDAAELYLGLKTQIFLALLEGDLEKTKDQLLEELFVTDVEHSLQAHHPYLPLTTSELDFVANSKARKVMLSIASAPANSIHALSKQFTYEAFLDTLSTYLNDNISSIQARVSGNFDAKLPSESPPPADSSVHDLASEFDLNAAIAEASRAAAQGALQPGIDEASTFDDLSAFLTENVSRAVEQSRQAVASIELPSSIASAAESASRATALALESIARNQYHPTALPHTANQAQPSTNHHNYQPQQTQTSSQYFPYQQPQPQPQSQQQPVINMQANYQTPNDNLPPNQTDSTPALYERARQAAAARSSTHARREGSHSTRRPWSPEEEKALMMGLDMVKGPHWSQILSLFGPNGSISQILADRTQVQLKDKARNLKLFFLKTNSEMPYYLQCVTGELKTRAPTQAARKEAEEKARMNSEEHQAHMNGILTLAGGLQNNPTQRPSPSGAVYRDSHHSPWYRPNHPGRSYRRPSQSVCLP</sequence>
<dbReference type="EMBL" id="JAPESX010001911">
    <property type="protein sequence ID" value="KAJ8110537.1"/>
    <property type="molecule type" value="Genomic_DNA"/>
</dbReference>
<reference evidence="1" key="1">
    <citation type="submission" date="2022-11" db="EMBL/GenBank/DDBJ databases">
        <title>Genome Sequence of Nemania bipapillata.</title>
        <authorList>
            <person name="Buettner E."/>
        </authorList>
    </citation>
    <scope>NUCLEOTIDE SEQUENCE</scope>
    <source>
        <strain evidence="1">CP14</strain>
    </source>
</reference>
<protein>
    <submittedName>
        <fullName evidence="1">Uncharacterized protein</fullName>
    </submittedName>
</protein>
<evidence type="ECO:0000313" key="2">
    <source>
        <dbReference type="Proteomes" id="UP001153334"/>
    </source>
</evidence>
<proteinExistence type="predicted"/>
<gene>
    <name evidence="1" type="ORF">ONZ43_g5843</name>
</gene>
<evidence type="ECO:0000313" key="1">
    <source>
        <dbReference type="EMBL" id="KAJ8110537.1"/>
    </source>
</evidence>
<name>A0ACC2I5C9_9PEZI</name>
<keyword evidence="2" id="KW-1185">Reference proteome</keyword>